<sequence length="40" mass="4099">MCGRGGGASARKGVKMGRAGYGVISSLMVLFAIIQAVQTR</sequence>
<dbReference type="AlphaFoldDB" id="A0AA86YSC0"/>
<keyword evidence="1" id="KW-0812">Transmembrane</keyword>
<name>A0AA86YSC0_PROST</name>
<organism evidence="2 3">
    <name type="scientific">Providencia stuartii ATCC 25827</name>
    <dbReference type="NCBI Taxonomy" id="471874"/>
    <lineage>
        <taxon>Bacteria</taxon>
        <taxon>Pseudomonadati</taxon>
        <taxon>Pseudomonadota</taxon>
        <taxon>Gammaproteobacteria</taxon>
        <taxon>Enterobacterales</taxon>
        <taxon>Morganellaceae</taxon>
        <taxon>Providencia</taxon>
    </lineage>
</organism>
<keyword evidence="1" id="KW-1133">Transmembrane helix</keyword>
<protein>
    <submittedName>
        <fullName evidence="2">Uncharacterized protein</fullName>
    </submittedName>
</protein>
<evidence type="ECO:0000256" key="1">
    <source>
        <dbReference type="SAM" id="Phobius"/>
    </source>
</evidence>
<evidence type="ECO:0000313" key="2">
    <source>
        <dbReference type="EMBL" id="EDU59336.1"/>
    </source>
</evidence>
<gene>
    <name evidence="2" type="ORF">PROSTU_02525</name>
</gene>
<dbReference type="EMBL" id="ABJD02000101">
    <property type="protein sequence ID" value="EDU59336.1"/>
    <property type="molecule type" value="Genomic_DNA"/>
</dbReference>
<reference evidence="3" key="1">
    <citation type="submission" date="2008-04" db="EMBL/GenBank/DDBJ databases">
        <title>Draft genome sequence of Providencia stuartii (ATCC 25827).</title>
        <authorList>
            <person name="Sudarsanam P."/>
            <person name="Ley R."/>
            <person name="Guruge J."/>
            <person name="Turnbaugh P.J."/>
            <person name="Mahowald M."/>
            <person name="Liep D."/>
            <person name="Gordon J."/>
        </authorList>
    </citation>
    <scope>NUCLEOTIDE SEQUENCE [LARGE SCALE GENOMIC DNA]</scope>
    <source>
        <strain evidence="3">ATCC 25827</strain>
    </source>
</reference>
<dbReference type="Proteomes" id="UP000004506">
    <property type="component" value="Unassembled WGS sequence"/>
</dbReference>
<evidence type="ECO:0000313" key="3">
    <source>
        <dbReference type="Proteomes" id="UP000004506"/>
    </source>
</evidence>
<reference evidence="3" key="2">
    <citation type="submission" date="2008-04" db="EMBL/GenBank/DDBJ databases">
        <title>Draft genome sequence of Providencia stuartii(ATCC 25827).</title>
        <authorList>
            <person name="Sudarsanam P."/>
            <person name="Ley R."/>
            <person name="Guruge J."/>
            <person name="Turnbaugh P.J."/>
            <person name="Mahowald M."/>
            <person name="Liep D."/>
            <person name="Gordon J."/>
        </authorList>
    </citation>
    <scope>NUCLEOTIDE SEQUENCE [LARGE SCALE GENOMIC DNA]</scope>
    <source>
        <strain evidence="3">ATCC 25827</strain>
    </source>
</reference>
<accession>A0AA86YSC0</accession>
<comment type="caution">
    <text evidence="2">The sequence shown here is derived from an EMBL/GenBank/DDBJ whole genome shotgun (WGS) entry which is preliminary data.</text>
</comment>
<proteinExistence type="predicted"/>
<keyword evidence="1" id="KW-0472">Membrane</keyword>
<reference evidence="2 3" key="3">
    <citation type="submission" date="2008-05" db="EMBL/GenBank/DDBJ databases">
        <authorList>
            <person name="Fulton L."/>
            <person name="Clifton S."/>
            <person name="Fulton B."/>
            <person name="Xu J."/>
            <person name="Minx P."/>
            <person name="Pepin K.H."/>
            <person name="Johnson M."/>
            <person name="Thiruvilangam P."/>
            <person name="Bhonagiri V."/>
            <person name="Nash W.E."/>
            <person name="Mardis E.R."/>
            <person name="Wilson R.K."/>
        </authorList>
    </citation>
    <scope>NUCLEOTIDE SEQUENCE [LARGE SCALE GENOMIC DNA]</scope>
    <source>
        <strain evidence="2 3">ATCC 25827</strain>
    </source>
</reference>
<feature type="transmembrane region" description="Helical" evidence="1">
    <location>
        <begin position="19"/>
        <end position="37"/>
    </location>
</feature>